<comment type="subcellular location">
    <subcellularLocation>
        <location evidence="4">Cell membrane</location>
        <topology evidence="4">Lipid-anchor</topology>
    </subcellularLocation>
</comment>
<dbReference type="InterPro" id="IPR036908">
    <property type="entry name" value="RlpA-like_sf"/>
</dbReference>
<dbReference type="InterPro" id="IPR009009">
    <property type="entry name" value="RlpA-like_DPBB"/>
</dbReference>
<dbReference type="SUPFAM" id="SSF110997">
    <property type="entry name" value="Sporulation related repeat"/>
    <property type="match status" value="1"/>
</dbReference>
<proteinExistence type="inferred from homology"/>
<dbReference type="GO" id="GO:0042834">
    <property type="term" value="F:peptidoglycan binding"/>
    <property type="evidence" value="ECO:0007669"/>
    <property type="project" value="InterPro"/>
</dbReference>
<reference evidence="8 9" key="1">
    <citation type="submission" date="2016-12" db="EMBL/GenBank/DDBJ databases">
        <title>Draft genome sequences of strains Salinicola socius SMB35, Salinicola sp. MH3R3-1 and Chromohalobacter sp. SMB17 from the Verkhnekamsk potash mining region of Russia.</title>
        <authorList>
            <person name="Mavrodi D.V."/>
            <person name="Olsson B.E."/>
            <person name="Korsakova E.S."/>
            <person name="Pyankova A."/>
            <person name="Mavrodi O.V."/>
            <person name="Plotnikova E.G."/>
        </authorList>
    </citation>
    <scope>NUCLEOTIDE SEQUENCE [LARGE SCALE GENOMIC DNA]</scope>
    <source>
        <strain evidence="8 9">SMB35</strain>
    </source>
</reference>
<keyword evidence="4" id="KW-0564">Palmitate</keyword>
<feature type="domain" description="SPOR" evidence="7">
    <location>
        <begin position="281"/>
        <end position="357"/>
    </location>
</feature>
<evidence type="ECO:0000259" key="7">
    <source>
        <dbReference type="PROSITE" id="PS51724"/>
    </source>
</evidence>
<feature type="compositionally biased region" description="Polar residues" evidence="6">
    <location>
        <begin position="209"/>
        <end position="218"/>
    </location>
</feature>
<dbReference type="InterPro" id="IPR034718">
    <property type="entry name" value="RlpA"/>
</dbReference>
<feature type="region of interest" description="Disordered" evidence="6">
    <location>
        <begin position="258"/>
        <end position="283"/>
    </location>
</feature>
<comment type="similarity">
    <text evidence="4 5">Belongs to the RlpA family.</text>
</comment>
<dbReference type="PANTHER" id="PTHR34183:SF1">
    <property type="entry name" value="ENDOLYTIC PEPTIDOGLYCAN TRANSGLYCOSYLASE RLPA"/>
    <property type="match status" value="1"/>
</dbReference>
<dbReference type="SUPFAM" id="SSF50685">
    <property type="entry name" value="Barwin-like endoglucanases"/>
    <property type="match status" value="1"/>
</dbReference>
<keyword evidence="4" id="KW-0449">Lipoprotein</keyword>
<keyword evidence="1" id="KW-0732">Signal</keyword>
<dbReference type="PROSITE" id="PS51724">
    <property type="entry name" value="SPOR"/>
    <property type="match status" value="1"/>
</dbReference>
<dbReference type="InterPro" id="IPR007730">
    <property type="entry name" value="SPOR-like_dom"/>
</dbReference>
<dbReference type="GO" id="GO:0009279">
    <property type="term" value="C:cell outer membrane"/>
    <property type="evidence" value="ECO:0007669"/>
    <property type="project" value="TreeGrafter"/>
</dbReference>
<evidence type="ECO:0000256" key="6">
    <source>
        <dbReference type="SAM" id="MobiDB-lite"/>
    </source>
</evidence>
<accession>A0A1Q8SQ54</accession>
<dbReference type="HAMAP" id="MF_02071">
    <property type="entry name" value="RlpA"/>
    <property type="match status" value="1"/>
</dbReference>
<evidence type="ECO:0000313" key="9">
    <source>
        <dbReference type="Proteomes" id="UP000186878"/>
    </source>
</evidence>
<dbReference type="RefSeq" id="WP_075570678.1">
    <property type="nucleotide sequence ID" value="NZ_MSDO01000020.1"/>
</dbReference>
<dbReference type="CDD" id="cd22268">
    <property type="entry name" value="DPBB_RlpA-like"/>
    <property type="match status" value="1"/>
</dbReference>
<keyword evidence="4" id="KW-0472">Membrane</keyword>
<sequence>MTRWSRRGRWLVASTLVSLVLALLAGCAGGGGSGGGSGRYAMDQDAYPDTPEDVANVPDAVPRVEPRSRSGNRSTYTVWGKTYHVLDDPSGYSAEGRASWYGVKFQGYDTANGETYDMYKMSAAHRSLPLPTYARVTNLDNGRKVIVRVNDRGPFHSDRLIDLSYAAAARLGILKGGTGRVKVEAIDPVVWARTHGQSNGERPRADQDTVASRATASPSVPARTSLRQPVVSRASGTGAGSSIDYQTSIDPVLAAANADATESAPSPSPGDDVSPLAPGPSSTAGQRYVQVAALGSQSGAEALKSRLQDLLSQPVRIDNASPLYRVQVGPINDLASLESIRATLRDAGYGQTFLVAPTQ</sequence>
<dbReference type="Pfam" id="PF03330">
    <property type="entry name" value="DPBB_1"/>
    <property type="match status" value="1"/>
</dbReference>
<evidence type="ECO:0000256" key="4">
    <source>
        <dbReference type="HAMAP-Rule" id="MF_02071"/>
    </source>
</evidence>
<evidence type="ECO:0000256" key="2">
    <source>
        <dbReference type="ARBA" id="ARBA00023239"/>
    </source>
</evidence>
<dbReference type="Pfam" id="PF05036">
    <property type="entry name" value="SPOR"/>
    <property type="match status" value="1"/>
</dbReference>
<dbReference type="STRING" id="404433.BTW07_13360"/>
<dbReference type="Gene3D" id="3.30.70.1070">
    <property type="entry name" value="Sporulation related repeat"/>
    <property type="match status" value="1"/>
</dbReference>
<comment type="function">
    <text evidence="4">Lytic transglycosylase with a strong preference for naked glycan strands that lack stem peptides.</text>
</comment>
<keyword evidence="4" id="KW-1003">Cell membrane</keyword>
<evidence type="ECO:0000256" key="1">
    <source>
        <dbReference type="ARBA" id="ARBA00022729"/>
    </source>
</evidence>
<evidence type="ECO:0000256" key="3">
    <source>
        <dbReference type="ARBA" id="ARBA00023316"/>
    </source>
</evidence>
<evidence type="ECO:0000256" key="5">
    <source>
        <dbReference type="RuleBase" id="RU003495"/>
    </source>
</evidence>
<dbReference type="EC" id="4.2.2.-" evidence="4"/>
<dbReference type="Gene3D" id="2.40.40.10">
    <property type="entry name" value="RlpA-like domain"/>
    <property type="match status" value="1"/>
</dbReference>
<dbReference type="InterPro" id="IPR012997">
    <property type="entry name" value="RplA"/>
</dbReference>
<feature type="region of interest" description="Disordered" evidence="6">
    <location>
        <begin position="194"/>
        <end position="243"/>
    </location>
</feature>
<dbReference type="GO" id="GO:0000270">
    <property type="term" value="P:peptidoglycan metabolic process"/>
    <property type="evidence" value="ECO:0007669"/>
    <property type="project" value="UniProtKB-UniRule"/>
</dbReference>
<dbReference type="InterPro" id="IPR036680">
    <property type="entry name" value="SPOR-like_sf"/>
</dbReference>
<dbReference type="NCBIfam" id="TIGR00413">
    <property type="entry name" value="rlpA"/>
    <property type="match status" value="1"/>
</dbReference>
<evidence type="ECO:0000313" key="8">
    <source>
        <dbReference type="EMBL" id="OLO03578.1"/>
    </source>
</evidence>
<dbReference type="OrthoDB" id="9779128at2"/>
<dbReference type="FunFam" id="2.40.40.10:FF:000003">
    <property type="entry name" value="Endolytic peptidoglycan transglycosylase RlpA"/>
    <property type="match status" value="1"/>
</dbReference>
<keyword evidence="2 4" id="KW-0456">Lyase</keyword>
<dbReference type="GO" id="GO:0071555">
    <property type="term" value="P:cell wall organization"/>
    <property type="evidence" value="ECO:0007669"/>
    <property type="project" value="UniProtKB-KW"/>
</dbReference>
<dbReference type="GO" id="GO:0005886">
    <property type="term" value="C:plasma membrane"/>
    <property type="evidence" value="ECO:0007669"/>
    <property type="project" value="UniProtKB-SubCell"/>
</dbReference>
<dbReference type="AlphaFoldDB" id="A0A1Q8SQ54"/>
<keyword evidence="9" id="KW-1185">Reference proteome</keyword>
<dbReference type="EMBL" id="MSDO01000020">
    <property type="protein sequence ID" value="OLO03578.1"/>
    <property type="molecule type" value="Genomic_DNA"/>
</dbReference>
<gene>
    <name evidence="4" type="primary">rlpA</name>
    <name evidence="8" type="ORF">BTW07_13360</name>
</gene>
<comment type="caution">
    <text evidence="8">The sequence shown here is derived from an EMBL/GenBank/DDBJ whole genome shotgun (WGS) entry which is preliminary data.</text>
</comment>
<organism evidence="8 9">
    <name type="scientific">Salinicola socius</name>
    <dbReference type="NCBI Taxonomy" id="404433"/>
    <lineage>
        <taxon>Bacteria</taxon>
        <taxon>Pseudomonadati</taxon>
        <taxon>Pseudomonadota</taxon>
        <taxon>Gammaproteobacteria</taxon>
        <taxon>Oceanospirillales</taxon>
        <taxon>Halomonadaceae</taxon>
        <taxon>Salinicola</taxon>
    </lineage>
</organism>
<protein>
    <recommendedName>
        <fullName evidence="4">Endolytic peptidoglycan transglycosylase RlpA</fullName>
        <ecNumber evidence="4">4.2.2.-</ecNumber>
    </recommendedName>
</protein>
<keyword evidence="3 4" id="KW-0961">Cell wall biogenesis/degradation</keyword>
<dbReference type="PROSITE" id="PS51257">
    <property type="entry name" value="PROKAR_LIPOPROTEIN"/>
    <property type="match status" value="1"/>
</dbReference>
<name>A0A1Q8SQ54_9GAMM</name>
<dbReference type="PANTHER" id="PTHR34183">
    <property type="entry name" value="ENDOLYTIC PEPTIDOGLYCAN TRANSGLYCOSYLASE RLPA"/>
    <property type="match status" value="1"/>
</dbReference>
<dbReference type="GO" id="GO:0008932">
    <property type="term" value="F:lytic endotransglycosylase activity"/>
    <property type="evidence" value="ECO:0007669"/>
    <property type="project" value="UniProtKB-UniRule"/>
</dbReference>
<dbReference type="Proteomes" id="UP000186878">
    <property type="component" value="Unassembled WGS sequence"/>
</dbReference>